<dbReference type="AlphaFoldDB" id="A0A8X6I9T1"/>
<reference evidence="2" key="1">
    <citation type="submission" date="2020-08" db="EMBL/GenBank/DDBJ databases">
        <title>Multicomponent nature underlies the extraordinary mechanical properties of spider dragline silk.</title>
        <authorList>
            <person name="Kono N."/>
            <person name="Nakamura H."/>
            <person name="Mori M."/>
            <person name="Yoshida Y."/>
            <person name="Ohtoshi R."/>
            <person name="Malay A.D."/>
            <person name="Moran D.A.P."/>
            <person name="Tomita M."/>
            <person name="Numata K."/>
            <person name="Arakawa K."/>
        </authorList>
    </citation>
    <scope>NUCLEOTIDE SEQUENCE</scope>
</reference>
<proteinExistence type="predicted"/>
<organism evidence="2 3">
    <name type="scientific">Nephila pilipes</name>
    <name type="common">Giant wood spider</name>
    <name type="synonym">Nephila maculata</name>
    <dbReference type="NCBI Taxonomy" id="299642"/>
    <lineage>
        <taxon>Eukaryota</taxon>
        <taxon>Metazoa</taxon>
        <taxon>Ecdysozoa</taxon>
        <taxon>Arthropoda</taxon>
        <taxon>Chelicerata</taxon>
        <taxon>Arachnida</taxon>
        <taxon>Araneae</taxon>
        <taxon>Araneomorphae</taxon>
        <taxon>Entelegynae</taxon>
        <taxon>Araneoidea</taxon>
        <taxon>Nephilidae</taxon>
        <taxon>Nephila</taxon>
    </lineage>
</organism>
<dbReference type="PANTHER" id="PTHR37860">
    <property type="entry name" value="AGAP008810-PA"/>
    <property type="match status" value="1"/>
</dbReference>
<gene>
    <name evidence="2" type="primary">VIT_0</name>
    <name evidence="2" type="ORF">NPIL_73421</name>
</gene>
<dbReference type="Pfam" id="PF00094">
    <property type="entry name" value="VWD"/>
    <property type="match status" value="1"/>
</dbReference>
<protein>
    <submittedName>
        <fullName evidence="2">Vitellogenin</fullName>
    </submittedName>
</protein>
<evidence type="ECO:0000313" key="3">
    <source>
        <dbReference type="Proteomes" id="UP000887013"/>
    </source>
</evidence>
<dbReference type="OrthoDB" id="6484170at2759"/>
<dbReference type="PANTHER" id="PTHR37860:SF1">
    <property type="match status" value="1"/>
</dbReference>
<accession>A0A8X6I9T1</accession>
<name>A0A8X6I9T1_NEPPI</name>
<dbReference type="EMBL" id="BMAW01042826">
    <property type="protein sequence ID" value="GFS36266.1"/>
    <property type="molecule type" value="Genomic_DNA"/>
</dbReference>
<feature type="domain" description="VWFD" evidence="1">
    <location>
        <begin position="195"/>
        <end position="266"/>
    </location>
</feature>
<keyword evidence="3" id="KW-1185">Reference proteome</keyword>
<comment type="caution">
    <text evidence="2">The sequence shown here is derived from an EMBL/GenBank/DDBJ whole genome shotgun (WGS) entry which is preliminary data.</text>
</comment>
<feature type="non-terminal residue" evidence="2">
    <location>
        <position position="1"/>
    </location>
</feature>
<sequence length="266" mass="30959">MERPGIDARKLFDNVMVLVKAALQPLTKYKCGEIVVKSVQLIYQRLEPHIQKFLENYPNYYRSIRHSIVTNEYFILATKIAKETYFRVKEEVLKIDYERLFANAKKYVEEYLFHFTPPSPKSSFTVHSIEQGKLDFDLHFGFTESYPSKVITRTLDRIMHLIERVISNRAQFGPNAMLVKFKRAADLNFFPPYEAQAMIVDNKHFVTFDKVFYDFAGECAYLLTRDFEDGNFTFALKAAEGGKDPSIVALINDVSIELNTEEKEKT</sequence>
<dbReference type="InterPro" id="IPR001846">
    <property type="entry name" value="VWF_type-D"/>
</dbReference>
<dbReference type="PROSITE" id="PS51233">
    <property type="entry name" value="VWFD"/>
    <property type="match status" value="1"/>
</dbReference>
<dbReference type="Proteomes" id="UP000887013">
    <property type="component" value="Unassembled WGS sequence"/>
</dbReference>
<evidence type="ECO:0000259" key="1">
    <source>
        <dbReference type="PROSITE" id="PS51233"/>
    </source>
</evidence>
<evidence type="ECO:0000313" key="2">
    <source>
        <dbReference type="EMBL" id="GFS36266.1"/>
    </source>
</evidence>